<protein>
    <submittedName>
        <fullName evidence="8">Zinc finger AN1-type containing 2B</fullName>
    </submittedName>
</protein>
<gene>
    <name evidence="8" type="primary">ZFAND2B</name>
</gene>
<dbReference type="Gene3D" id="4.10.1110.10">
    <property type="entry name" value="AN1-like Zinc finger"/>
    <property type="match status" value="2"/>
</dbReference>
<dbReference type="PROSITE" id="PS51039">
    <property type="entry name" value="ZF_AN1"/>
    <property type="match status" value="2"/>
</dbReference>
<dbReference type="PROSITE" id="PS50330">
    <property type="entry name" value="UIM"/>
    <property type="match status" value="1"/>
</dbReference>
<reference evidence="8" key="3">
    <citation type="submission" date="2025-09" db="UniProtKB">
        <authorList>
            <consortium name="Ensembl"/>
        </authorList>
    </citation>
    <scope>IDENTIFICATION</scope>
</reference>
<dbReference type="AlphaFoldDB" id="G3WKE5"/>
<dbReference type="FunFam" id="4.10.1110.10:FF:000004">
    <property type="entry name" value="AN1-type zinc finger protein 2B isoform X1"/>
    <property type="match status" value="1"/>
</dbReference>
<proteinExistence type="predicted"/>
<dbReference type="Proteomes" id="UP000007648">
    <property type="component" value="Unassembled WGS sequence"/>
</dbReference>
<evidence type="ECO:0000256" key="6">
    <source>
        <dbReference type="SAM" id="MobiDB-lite"/>
    </source>
</evidence>
<evidence type="ECO:0000256" key="3">
    <source>
        <dbReference type="ARBA" id="ARBA00022771"/>
    </source>
</evidence>
<dbReference type="HOGENOM" id="CLU_061621_2_0_1"/>
<feature type="region of interest" description="Disordered" evidence="6">
    <location>
        <begin position="176"/>
        <end position="211"/>
    </location>
</feature>
<dbReference type="GO" id="GO:0005783">
    <property type="term" value="C:endoplasmic reticulum"/>
    <property type="evidence" value="ECO:0007669"/>
    <property type="project" value="TreeGrafter"/>
</dbReference>
<feature type="compositionally biased region" description="Polar residues" evidence="6">
    <location>
        <begin position="194"/>
        <end position="211"/>
    </location>
</feature>
<dbReference type="FunFam" id="4.10.1110.10:FF:000003">
    <property type="entry name" value="AN1-type zinc finger protein 2B isoform X1"/>
    <property type="match status" value="1"/>
</dbReference>
<sequence length="272" mass="29823">MPVISLATLGNFPLRPLLPPSPAMEFPDLGAHCSEPTCQRLDFLPLKCDACSGIFCADHVAYDQHHCGSAYQKDVQVPVCPLCNVPVPVARGESPDRAVGEHIDRDCRSDPAQRKRKIFTNKCTRPGCRQREMMELTCERCSRNFCLKHRHPLDHECPGHRLPSSQPGHAAISRAQGLGSSTCPEPGPGLARTSPPSHSRTAESPTHALQNGLSEDEALQQALILSLTEGKPVAPRTQEEEDLALAQALSASEEEYRKQQDPLEEARSSKQE</sequence>
<feature type="compositionally biased region" description="Basic and acidic residues" evidence="6">
    <location>
        <begin position="254"/>
        <end position="272"/>
    </location>
</feature>
<feature type="region of interest" description="Disordered" evidence="6">
    <location>
        <begin position="230"/>
        <end position="272"/>
    </location>
</feature>
<dbReference type="GO" id="GO:0008270">
    <property type="term" value="F:zinc ion binding"/>
    <property type="evidence" value="ECO:0007669"/>
    <property type="project" value="UniProtKB-KW"/>
</dbReference>
<dbReference type="Pfam" id="PF25403">
    <property type="entry name" value="zf-C2H2_ZFAND2"/>
    <property type="match status" value="1"/>
</dbReference>
<keyword evidence="3 5" id="KW-0863">Zinc-finger</keyword>
<dbReference type="InterPro" id="IPR000058">
    <property type="entry name" value="Znf_AN1"/>
</dbReference>
<dbReference type="GO" id="GO:0043161">
    <property type="term" value="P:proteasome-mediated ubiquitin-dependent protein catabolic process"/>
    <property type="evidence" value="ECO:0007669"/>
    <property type="project" value="TreeGrafter"/>
</dbReference>
<dbReference type="GO" id="GO:0045047">
    <property type="term" value="P:protein targeting to ER"/>
    <property type="evidence" value="ECO:0007669"/>
    <property type="project" value="TreeGrafter"/>
</dbReference>
<evidence type="ECO:0000256" key="5">
    <source>
        <dbReference type="PROSITE-ProRule" id="PRU00449"/>
    </source>
</evidence>
<dbReference type="InterPro" id="IPR057357">
    <property type="entry name" value="Znf-C2H2_ZFAND2A/B"/>
</dbReference>
<feature type="domain" description="AN1-type" evidence="7">
    <location>
        <begin position="117"/>
        <end position="165"/>
    </location>
</feature>
<organism evidence="8 9">
    <name type="scientific">Sarcophilus harrisii</name>
    <name type="common">Tasmanian devil</name>
    <name type="synonym">Sarcophilus laniarius</name>
    <dbReference type="NCBI Taxonomy" id="9305"/>
    <lineage>
        <taxon>Eukaryota</taxon>
        <taxon>Metazoa</taxon>
        <taxon>Chordata</taxon>
        <taxon>Craniata</taxon>
        <taxon>Vertebrata</taxon>
        <taxon>Euteleostomi</taxon>
        <taxon>Mammalia</taxon>
        <taxon>Metatheria</taxon>
        <taxon>Dasyuromorphia</taxon>
        <taxon>Dasyuridae</taxon>
        <taxon>Sarcophilus</taxon>
    </lineage>
</organism>
<evidence type="ECO:0000256" key="4">
    <source>
        <dbReference type="ARBA" id="ARBA00022833"/>
    </source>
</evidence>
<evidence type="ECO:0000313" key="9">
    <source>
        <dbReference type="Proteomes" id="UP000007648"/>
    </source>
</evidence>
<evidence type="ECO:0000256" key="2">
    <source>
        <dbReference type="ARBA" id="ARBA00022737"/>
    </source>
</evidence>
<evidence type="ECO:0000256" key="1">
    <source>
        <dbReference type="ARBA" id="ARBA00022723"/>
    </source>
</evidence>
<dbReference type="SUPFAM" id="SSF118310">
    <property type="entry name" value="AN1-like Zinc finger"/>
    <property type="match status" value="2"/>
</dbReference>
<feature type="domain" description="AN1-type" evidence="7">
    <location>
        <begin position="27"/>
        <end position="75"/>
    </location>
</feature>
<reference evidence="8" key="2">
    <citation type="submission" date="2025-08" db="UniProtKB">
        <authorList>
            <consortium name="Ensembl"/>
        </authorList>
    </citation>
    <scope>IDENTIFICATION</scope>
</reference>
<dbReference type="SMART" id="SM00726">
    <property type="entry name" value="UIM"/>
    <property type="match status" value="2"/>
</dbReference>
<keyword evidence="1" id="KW-0479">Metal-binding</keyword>
<dbReference type="GeneTree" id="ENSGT00940000159648"/>
<dbReference type="PANTHER" id="PTHR14677">
    <property type="entry name" value="ARSENITE INDUCUBLE RNA ASSOCIATED PROTEIN AIP-1-RELATED"/>
    <property type="match status" value="1"/>
</dbReference>
<dbReference type="STRING" id="9305.ENSSHAP00000015900"/>
<dbReference type="eggNOG" id="KOG3183">
    <property type="taxonomic scope" value="Eukaryota"/>
</dbReference>
<evidence type="ECO:0000313" key="8">
    <source>
        <dbReference type="Ensembl" id="ENSSHAP00000015900.2"/>
    </source>
</evidence>
<evidence type="ECO:0000259" key="7">
    <source>
        <dbReference type="PROSITE" id="PS51039"/>
    </source>
</evidence>
<dbReference type="InterPro" id="IPR003903">
    <property type="entry name" value="UIM_dom"/>
</dbReference>
<keyword evidence="4" id="KW-0862">Zinc</keyword>
<reference evidence="8 9" key="1">
    <citation type="journal article" date="2011" name="Proc. Natl. Acad. Sci. U.S.A.">
        <title>Genetic diversity and population structure of the endangered marsupial Sarcophilus harrisii (Tasmanian devil).</title>
        <authorList>
            <person name="Miller W."/>
            <person name="Hayes V.M."/>
            <person name="Ratan A."/>
            <person name="Petersen D.C."/>
            <person name="Wittekindt N.E."/>
            <person name="Miller J."/>
            <person name="Walenz B."/>
            <person name="Knight J."/>
            <person name="Qi J."/>
            <person name="Zhao F."/>
            <person name="Wang Q."/>
            <person name="Bedoya-Reina O.C."/>
            <person name="Katiyar N."/>
            <person name="Tomsho L.P."/>
            <person name="Kasson L.M."/>
            <person name="Hardie R.A."/>
            <person name="Woodbridge P."/>
            <person name="Tindall E.A."/>
            <person name="Bertelsen M.F."/>
            <person name="Dixon D."/>
            <person name="Pyecroft S."/>
            <person name="Helgen K.M."/>
            <person name="Lesk A.M."/>
            <person name="Pringle T.H."/>
            <person name="Patterson N."/>
            <person name="Zhang Y."/>
            <person name="Kreiss A."/>
            <person name="Woods G.M."/>
            <person name="Jones M.E."/>
            <person name="Schuster S.C."/>
        </authorList>
    </citation>
    <scope>NUCLEOTIDE SEQUENCE [LARGE SCALE GENOMIC DNA]</scope>
</reference>
<dbReference type="Ensembl" id="ENSSHAT00000016030.2">
    <property type="protein sequence ID" value="ENSSHAP00000015900.2"/>
    <property type="gene ID" value="ENSSHAG00000013549.2"/>
</dbReference>
<dbReference type="Pfam" id="PF01428">
    <property type="entry name" value="zf-AN1"/>
    <property type="match status" value="2"/>
</dbReference>
<name>G3WKE5_SARHA</name>
<dbReference type="InterPro" id="IPR035896">
    <property type="entry name" value="AN1-like_Znf"/>
</dbReference>
<keyword evidence="2" id="KW-0677">Repeat</keyword>
<accession>G3WKE5</accession>
<keyword evidence="9" id="KW-1185">Reference proteome</keyword>
<dbReference type="SMART" id="SM00154">
    <property type="entry name" value="ZnF_AN1"/>
    <property type="match status" value="2"/>
</dbReference>
<dbReference type="PANTHER" id="PTHR14677:SF13">
    <property type="entry name" value="AN1-TYPE ZINC FINGER PROTEIN 2B"/>
    <property type="match status" value="1"/>
</dbReference>